<sequence length="571" mass="62135">MARLFESSGEYQQQQRRRQQITLLYDGLLPLTLVPLAELVFLPARAIIAMAKREMDGHMKKKTQAHRQPIESSLPPSPPPRPVERLLINPELSMKRSLQRSAESISAWKKKKGTITNLEGIYIDIDSRRRFLLPHSSPSFSLPSRSKIRVFVVDTFLSDFCDPMSASGGLGEADFEGFRTLCRAPAVEVAAKEEEGIDHFDRLPDAVLLVIFNRIGDVKALGRCCVVSRRFHALALLVDDVVVRVDCVISDDPSSSRGVAGGALSDKPRGVFSHLARLVLGGLVKPLQALSQILSASSCTDATAVSAAAGKSASASPSEASHHSPMEVLKNFKEVRRLRIELPDGELGVDGGVLLKWRADFGSTLDSCVILGASSAVSSSSMPPESPDPDPNPSFQDARGGDDCGSIPDSFYTDGSLKRRVVWTISSLIAASARHYLLHPIVANHETLESLDLTDADGQGVLTMDRRQLQELRTKPATASGSSQRTLLPALSMRLWYAHQLELPGGMVLKGATLLAIRPSEERPREAVGGAGGSFGFSDGCWVSDAFEEPYRTAATMLMKRRTYSLEMNSF</sequence>
<keyword evidence="2" id="KW-0812">Transmembrane</keyword>
<feature type="region of interest" description="Disordered" evidence="1">
    <location>
        <begin position="378"/>
        <end position="401"/>
    </location>
</feature>
<evidence type="ECO:0000259" key="3">
    <source>
        <dbReference type="Pfam" id="PF12937"/>
    </source>
</evidence>
<dbReference type="Proteomes" id="UP001055439">
    <property type="component" value="Chromosome 4"/>
</dbReference>
<dbReference type="EMBL" id="CP097506">
    <property type="protein sequence ID" value="URD98947.1"/>
    <property type="molecule type" value="Genomic_DNA"/>
</dbReference>
<dbReference type="PANTHER" id="PTHR31215">
    <property type="entry name" value="OS05G0510400 PROTEIN-RELATED"/>
    <property type="match status" value="1"/>
</dbReference>
<accession>A0A9E7FPR5</accession>
<name>A0A9E7FPR5_9LILI</name>
<dbReference type="InterPro" id="IPR001810">
    <property type="entry name" value="F-box_dom"/>
</dbReference>
<dbReference type="SUPFAM" id="SSF81383">
    <property type="entry name" value="F-box domain"/>
    <property type="match status" value="1"/>
</dbReference>
<keyword evidence="2" id="KW-1133">Transmembrane helix</keyword>
<evidence type="ECO:0000313" key="5">
    <source>
        <dbReference type="Proteomes" id="UP001055439"/>
    </source>
</evidence>
<organism evidence="4 5">
    <name type="scientific">Musa troglodytarum</name>
    <name type="common">fe'i banana</name>
    <dbReference type="NCBI Taxonomy" id="320322"/>
    <lineage>
        <taxon>Eukaryota</taxon>
        <taxon>Viridiplantae</taxon>
        <taxon>Streptophyta</taxon>
        <taxon>Embryophyta</taxon>
        <taxon>Tracheophyta</taxon>
        <taxon>Spermatophyta</taxon>
        <taxon>Magnoliopsida</taxon>
        <taxon>Liliopsida</taxon>
        <taxon>Zingiberales</taxon>
        <taxon>Musaceae</taxon>
        <taxon>Musa</taxon>
    </lineage>
</organism>
<keyword evidence="5" id="KW-1185">Reference proteome</keyword>
<dbReference type="InterPro" id="IPR036047">
    <property type="entry name" value="F-box-like_dom_sf"/>
</dbReference>
<dbReference type="Gene3D" id="1.20.1280.50">
    <property type="match status" value="1"/>
</dbReference>
<feature type="region of interest" description="Disordered" evidence="1">
    <location>
        <begin position="58"/>
        <end position="84"/>
    </location>
</feature>
<dbReference type="InterPro" id="IPR044809">
    <property type="entry name" value="AUF1-like"/>
</dbReference>
<dbReference type="OrthoDB" id="10372838at2759"/>
<protein>
    <submittedName>
        <fullName evidence="4">F-box protein</fullName>
    </submittedName>
</protein>
<evidence type="ECO:0000256" key="2">
    <source>
        <dbReference type="SAM" id="Phobius"/>
    </source>
</evidence>
<gene>
    <name evidence="4" type="ORF">MUK42_30983</name>
</gene>
<evidence type="ECO:0000313" key="4">
    <source>
        <dbReference type="EMBL" id="URD98947.1"/>
    </source>
</evidence>
<proteinExistence type="predicted"/>
<feature type="transmembrane region" description="Helical" evidence="2">
    <location>
        <begin position="21"/>
        <end position="42"/>
    </location>
</feature>
<evidence type="ECO:0000256" key="1">
    <source>
        <dbReference type="SAM" id="MobiDB-lite"/>
    </source>
</evidence>
<feature type="domain" description="F-box" evidence="3">
    <location>
        <begin position="200"/>
        <end position="235"/>
    </location>
</feature>
<reference evidence="4" key="1">
    <citation type="submission" date="2022-05" db="EMBL/GenBank/DDBJ databases">
        <title>The Musa troglodytarum L. genome provides insights into the mechanism of non-climacteric behaviour and enrichment of carotenoids.</title>
        <authorList>
            <person name="Wang J."/>
        </authorList>
    </citation>
    <scope>NUCLEOTIDE SEQUENCE</scope>
    <source>
        <tissue evidence="4">Leaf</tissue>
    </source>
</reference>
<keyword evidence="2" id="KW-0472">Membrane</keyword>
<dbReference type="AlphaFoldDB" id="A0A9E7FPR5"/>
<dbReference type="Pfam" id="PF12937">
    <property type="entry name" value="F-box-like"/>
    <property type="match status" value="1"/>
</dbReference>